<evidence type="ECO:0000313" key="2">
    <source>
        <dbReference type="EMBL" id="MBP1918144.1"/>
    </source>
</evidence>
<reference evidence="2 3" key="1">
    <citation type="submission" date="2021-03" db="EMBL/GenBank/DDBJ databases">
        <title>Genomic Encyclopedia of Type Strains, Phase IV (KMG-IV): sequencing the most valuable type-strain genomes for metagenomic binning, comparative biology and taxonomic classification.</title>
        <authorList>
            <person name="Goeker M."/>
        </authorList>
    </citation>
    <scope>NUCLEOTIDE SEQUENCE [LARGE SCALE GENOMIC DNA]</scope>
    <source>
        <strain evidence="2 3">DSM 6139</strain>
    </source>
</reference>
<dbReference type="Pfam" id="PF03883">
    <property type="entry name" value="H2O2_YaaD"/>
    <property type="match status" value="1"/>
</dbReference>
<name>A0ABS4G0R7_9CLOT</name>
<keyword evidence="3" id="KW-1185">Reference proteome</keyword>
<dbReference type="PANTHER" id="PTHR30283">
    <property type="entry name" value="PEROXIDE STRESS RESPONSE PROTEIN YAAA"/>
    <property type="match status" value="1"/>
</dbReference>
<protein>
    <recommendedName>
        <fullName evidence="1">UPF0246 protein J2Z34_000615</fullName>
    </recommendedName>
</protein>
<dbReference type="PANTHER" id="PTHR30283:SF4">
    <property type="entry name" value="PEROXIDE STRESS RESISTANCE PROTEIN YAAA"/>
    <property type="match status" value="1"/>
</dbReference>
<organism evidence="2 3">
    <name type="scientific">Youngiibacter multivorans</name>
    <dbReference type="NCBI Taxonomy" id="937251"/>
    <lineage>
        <taxon>Bacteria</taxon>
        <taxon>Bacillati</taxon>
        <taxon>Bacillota</taxon>
        <taxon>Clostridia</taxon>
        <taxon>Eubacteriales</taxon>
        <taxon>Clostridiaceae</taxon>
        <taxon>Youngiibacter</taxon>
    </lineage>
</organism>
<dbReference type="Proteomes" id="UP001519271">
    <property type="component" value="Unassembled WGS sequence"/>
</dbReference>
<comment type="similarity">
    <text evidence="1">Belongs to the UPF0246 family.</text>
</comment>
<evidence type="ECO:0000256" key="1">
    <source>
        <dbReference type="HAMAP-Rule" id="MF_00652"/>
    </source>
</evidence>
<evidence type="ECO:0000313" key="3">
    <source>
        <dbReference type="Proteomes" id="UP001519271"/>
    </source>
</evidence>
<dbReference type="HAMAP" id="MF_00652">
    <property type="entry name" value="UPF0246"/>
    <property type="match status" value="1"/>
</dbReference>
<dbReference type="EMBL" id="JAGGKC010000003">
    <property type="protein sequence ID" value="MBP1918144.1"/>
    <property type="molecule type" value="Genomic_DNA"/>
</dbReference>
<sequence length="245" mass="27982">MLAVISPSKTMHEVKVNVRTSTPRFQVDAELLAATMKKYDPTGLMDLMDISAELAEINFARYQGFSKAHSYPAAYLYRGDVFRGLAIDDMDPESIKHLNRHIRILSGLYGYLKPLDRIKPYRLEMCTKVMTDKGPDLYSYWGDKLARNLELESDDGILLNIASKEYSRAVIRKDLKLRVVDVEFREKKGSSSRIVPLFSKIARGMMARYISEERVNSLDGIKGFSSAGYCFEDLLSNNDRLVFIR</sequence>
<proteinExistence type="inferred from homology"/>
<dbReference type="InterPro" id="IPR005583">
    <property type="entry name" value="YaaA"/>
</dbReference>
<dbReference type="RefSeq" id="WP_209458383.1">
    <property type="nucleotide sequence ID" value="NZ_JAGGKC010000003.1"/>
</dbReference>
<accession>A0ABS4G0R7</accession>
<gene>
    <name evidence="2" type="ORF">J2Z34_000615</name>
</gene>
<comment type="caution">
    <text evidence="2">The sequence shown here is derived from an EMBL/GenBank/DDBJ whole genome shotgun (WGS) entry which is preliminary data.</text>
</comment>